<dbReference type="PROSITE" id="PS51186">
    <property type="entry name" value="GNAT"/>
    <property type="match status" value="1"/>
</dbReference>
<dbReference type="Proteomes" id="UP001431429">
    <property type="component" value="Unassembled WGS sequence"/>
</dbReference>
<evidence type="ECO:0000313" key="6">
    <source>
        <dbReference type="EMBL" id="MCM2392977.1"/>
    </source>
</evidence>
<dbReference type="InterPro" id="IPR051554">
    <property type="entry name" value="Acetyltransferase_Eis"/>
</dbReference>
<dbReference type="EMBL" id="JAMQAW010000052">
    <property type="protein sequence ID" value="MCM2392977.1"/>
    <property type="molecule type" value="Genomic_DNA"/>
</dbReference>
<evidence type="ECO:0000256" key="3">
    <source>
        <dbReference type="ARBA" id="ARBA00023315"/>
    </source>
</evidence>
<gene>
    <name evidence="6" type="ORF">NBG84_32625</name>
</gene>
<feature type="binding site" evidence="4">
    <location>
        <begin position="82"/>
        <end position="84"/>
    </location>
    <ligand>
        <name>acetyl-CoA</name>
        <dbReference type="ChEBI" id="CHEBI:57288"/>
    </ligand>
</feature>
<dbReference type="InterPro" id="IPR041380">
    <property type="entry name" value="Acetyltransf_17"/>
</dbReference>
<evidence type="ECO:0000256" key="1">
    <source>
        <dbReference type="ARBA" id="ARBA00009213"/>
    </source>
</evidence>
<dbReference type="InterPro" id="IPR016181">
    <property type="entry name" value="Acyl_CoA_acyltransferase"/>
</dbReference>
<dbReference type="InterPro" id="IPR000182">
    <property type="entry name" value="GNAT_dom"/>
</dbReference>
<comment type="subunit">
    <text evidence="4">Homohexamer; trimer of dimers.</text>
</comment>
<sequence length="409" mass="44630">MTDLEYRTIPEAHLDRALDLHYLVFLGKNCEDEVRKLHHEILERCDRIGAYEGDQLVGLLAAHRLELSVPGADLACAGVTFVSVAPTHRRRGVLSGMIAELWRRCATAGQPLAALWVSETGIYGRFGFEPATRSYTFEIDTDVPLKLRIAADERPLRLVSPAEAPAVISARHNAARSERAGRVARDDFWWRTHILPEEDEENDDLSPPRVVTIGDAGEPPAGYVVYRTITDDEGRGTVHLRELEAESPAAAAALWRYVASIDLADKVRAWGRPLDDPLLRFAADRDQVRVTQEFPALWLRLVDVPAALTGRAWSAAVDLVLEVGDGSVPANAGRYRLTVGAGGAAEVSRTSDAPDLSLDVRELAACYLGDLTAGELVRAGLVVEHSPGAAQTLDAASRTTLLPHTTDEF</sequence>
<dbReference type="RefSeq" id="WP_250923293.1">
    <property type="nucleotide sequence ID" value="NZ_JAMQAW010000052.1"/>
</dbReference>
<feature type="active site" description="Proton acceptor; via carboxylate" evidence="4">
    <location>
        <position position="409"/>
    </location>
</feature>
<keyword evidence="2 4" id="KW-0808">Transferase</keyword>
<comment type="similarity">
    <text evidence="1 4">Belongs to the acetyltransferase Eis family.</text>
</comment>
<dbReference type="EC" id="2.3.1.-" evidence="6"/>
<feature type="active site" description="Proton donor" evidence="4">
    <location>
        <position position="123"/>
    </location>
</feature>
<accession>A0ABT0UWL0</accession>
<keyword evidence="3 4" id="KW-0012">Acyltransferase</keyword>
<dbReference type="PANTHER" id="PTHR37817">
    <property type="entry name" value="N-ACETYLTRANSFERASE EIS"/>
    <property type="match status" value="1"/>
</dbReference>
<dbReference type="GO" id="GO:0016746">
    <property type="term" value="F:acyltransferase activity"/>
    <property type="evidence" value="ECO:0007669"/>
    <property type="project" value="UniProtKB-KW"/>
</dbReference>
<dbReference type="Gene3D" id="3.40.630.30">
    <property type="match status" value="2"/>
</dbReference>
<dbReference type="InterPro" id="IPR022902">
    <property type="entry name" value="NAcTrfase_Eis"/>
</dbReference>
<dbReference type="SUPFAM" id="SSF55729">
    <property type="entry name" value="Acyl-CoA N-acyltransferases (Nat)"/>
    <property type="match status" value="1"/>
</dbReference>
<dbReference type="PANTHER" id="PTHR37817:SF1">
    <property type="entry name" value="N-ACETYLTRANSFERASE EIS"/>
    <property type="match status" value="1"/>
</dbReference>
<dbReference type="Gene3D" id="3.30.1050.10">
    <property type="entry name" value="SCP2 sterol-binding domain"/>
    <property type="match status" value="1"/>
</dbReference>
<dbReference type="SUPFAM" id="SSF55718">
    <property type="entry name" value="SCP-like"/>
    <property type="match status" value="1"/>
</dbReference>
<comment type="caution">
    <text evidence="6">The sequence shown here is derived from an EMBL/GenBank/DDBJ whole genome shotgun (WGS) entry which is preliminary data.</text>
</comment>
<dbReference type="Pfam" id="PF17668">
    <property type="entry name" value="Acetyltransf_17"/>
    <property type="match status" value="1"/>
</dbReference>
<name>A0ABT0UWL0_9ACTN</name>
<evidence type="ECO:0000259" key="5">
    <source>
        <dbReference type="PROSITE" id="PS51186"/>
    </source>
</evidence>
<feature type="binding site" evidence="4">
    <location>
        <begin position="90"/>
        <end position="95"/>
    </location>
    <ligand>
        <name>acetyl-CoA</name>
        <dbReference type="ChEBI" id="CHEBI:57288"/>
    </ligand>
</feature>
<reference evidence="6" key="1">
    <citation type="submission" date="2022-06" db="EMBL/GenBank/DDBJ databases">
        <title>Genome public.</title>
        <authorList>
            <person name="Sun Q."/>
        </authorList>
    </citation>
    <scope>NUCLEOTIDE SEQUENCE</scope>
    <source>
        <strain evidence="6">CWNU-1</strain>
    </source>
</reference>
<dbReference type="InterPro" id="IPR025559">
    <property type="entry name" value="Eis_dom"/>
</dbReference>
<protein>
    <submittedName>
        <fullName evidence="6">GNAT family N-acetyltransferase</fullName>
        <ecNumber evidence="6">2.3.1.-</ecNumber>
    </submittedName>
</protein>
<feature type="domain" description="N-acetyltransferase" evidence="5">
    <location>
        <begin position="4"/>
        <end position="150"/>
    </location>
</feature>
<dbReference type="Pfam" id="PF13530">
    <property type="entry name" value="SCP2_2"/>
    <property type="match status" value="1"/>
</dbReference>
<dbReference type="InterPro" id="IPR036527">
    <property type="entry name" value="SCP2_sterol-bd_dom_sf"/>
</dbReference>
<keyword evidence="7" id="KW-1185">Reference proteome</keyword>
<organism evidence="6 7">
    <name type="scientific">Streptomyces albipurpureus</name>
    <dbReference type="NCBI Taxonomy" id="2897419"/>
    <lineage>
        <taxon>Bacteria</taxon>
        <taxon>Bacillati</taxon>
        <taxon>Actinomycetota</taxon>
        <taxon>Actinomycetes</taxon>
        <taxon>Kitasatosporales</taxon>
        <taxon>Streptomycetaceae</taxon>
        <taxon>Streptomyces</taxon>
    </lineage>
</organism>
<feature type="binding site" evidence="4">
    <location>
        <begin position="118"/>
        <end position="119"/>
    </location>
    <ligand>
        <name>acetyl-CoA</name>
        <dbReference type="ChEBI" id="CHEBI:57288"/>
    </ligand>
</feature>
<evidence type="ECO:0000256" key="2">
    <source>
        <dbReference type="ARBA" id="ARBA00022679"/>
    </source>
</evidence>
<evidence type="ECO:0000256" key="4">
    <source>
        <dbReference type="HAMAP-Rule" id="MF_01812"/>
    </source>
</evidence>
<dbReference type="Pfam" id="PF13527">
    <property type="entry name" value="Acetyltransf_9"/>
    <property type="match status" value="1"/>
</dbReference>
<proteinExistence type="inferred from homology"/>
<dbReference type="NCBIfam" id="NF002367">
    <property type="entry name" value="PRK01346.1-4"/>
    <property type="match status" value="1"/>
</dbReference>
<evidence type="ECO:0000313" key="7">
    <source>
        <dbReference type="Proteomes" id="UP001431429"/>
    </source>
</evidence>
<dbReference type="HAMAP" id="MF_01812">
    <property type="entry name" value="Eis"/>
    <property type="match status" value="1"/>
</dbReference>